<feature type="chain" id="PRO_5042184764" evidence="3">
    <location>
        <begin position="21"/>
        <end position="515"/>
    </location>
</feature>
<dbReference type="EMBL" id="BLLK01000045">
    <property type="protein sequence ID" value="GFH51179.1"/>
    <property type="molecule type" value="Genomic_DNA"/>
</dbReference>
<feature type="signal peptide" evidence="3">
    <location>
        <begin position="1"/>
        <end position="20"/>
    </location>
</feature>
<keyword evidence="2" id="KW-0472">Membrane</keyword>
<name>A0AAD3CV76_9STRA</name>
<feature type="compositionally biased region" description="Low complexity" evidence="1">
    <location>
        <begin position="253"/>
        <end position="295"/>
    </location>
</feature>
<gene>
    <name evidence="4" type="ORF">CTEN210_07655</name>
</gene>
<feature type="compositionally biased region" description="Low complexity" evidence="1">
    <location>
        <begin position="151"/>
        <end position="222"/>
    </location>
</feature>
<evidence type="ECO:0000256" key="3">
    <source>
        <dbReference type="SAM" id="SignalP"/>
    </source>
</evidence>
<proteinExistence type="predicted"/>
<keyword evidence="3" id="KW-0732">Signal</keyword>
<keyword evidence="5" id="KW-1185">Reference proteome</keyword>
<organism evidence="4 5">
    <name type="scientific">Chaetoceros tenuissimus</name>
    <dbReference type="NCBI Taxonomy" id="426638"/>
    <lineage>
        <taxon>Eukaryota</taxon>
        <taxon>Sar</taxon>
        <taxon>Stramenopiles</taxon>
        <taxon>Ochrophyta</taxon>
        <taxon>Bacillariophyta</taxon>
        <taxon>Coscinodiscophyceae</taxon>
        <taxon>Chaetocerotophycidae</taxon>
        <taxon>Chaetocerotales</taxon>
        <taxon>Chaetocerotaceae</taxon>
        <taxon>Chaetoceros</taxon>
    </lineage>
</organism>
<evidence type="ECO:0000256" key="2">
    <source>
        <dbReference type="SAM" id="Phobius"/>
    </source>
</evidence>
<feature type="region of interest" description="Disordered" evidence="1">
    <location>
        <begin position="150"/>
        <end position="295"/>
    </location>
</feature>
<keyword evidence="2" id="KW-0812">Transmembrane</keyword>
<feature type="compositionally biased region" description="Basic residues" evidence="1">
    <location>
        <begin position="223"/>
        <end position="234"/>
    </location>
</feature>
<keyword evidence="2" id="KW-1133">Transmembrane helix</keyword>
<sequence>MRSLFFHLIALFSTICLVQANKEVTCTEGDISTEVAIYCRVQNQNDDYVDCSEAILSNGVSPIEFVFKVTNLSDEIISIKKKGTRIQVQDEVVYDYNLKVDKGQSKSFIFDGMVSSSETMIMASAEFDITSDSGLEDMCGIMETFPFYRETSSPSPSIQPSTSTQPSDTPSSSLKPSTSPAPSLSSAPSEEPSDLPSCAPSFSPSPSSSPSDSMSPTSMYSKGKGRGKKSKSSKSGKAGCEKSLKSPKSKGYKSPTVSKGKGKGSSSTKYSSSTMSHSKSYQSLSSSGTTSGTSCTEDGVVVIPADSNAFEARGRAKVILNDPRLSLATVKKKIPEVMNEIAKRKIGNCSDNRALISMSDAEVQESLIAVSIDSFEFEGECNLNDEEGMSNSDSCFYASFATTIVSHKTATIENTSEITTVLVREAADTIPSSMTGVSTVEVIEFDVIKEDKNFLGVEVSPDGLEEKKVLPPLTYAIGGCAFVSVGAAMAIIAKKKRPQEDYIQKIDDSILSEDA</sequence>
<evidence type="ECO:0000256" key="1">
    <source>
        <dbReference type="SAM" id="MobiDB-lite"/>
    </source>
</evidence>
<accession>A0AAD3CV76</accession>
<dbReference type="Proteomes" id="UP001054902">
    <property type="component" value="Unassembled WGS sequence"/>
</dbReference>
<evidence type="ECO:0000313" key="5">
    <source>
        <dbReference type="Proteomes" id="UP001054902"/>
    </source>
</evidence>
<dbReference type="AlphaFoldDB" id="A0AAD3CV76"/>
<evidence type="ECO:0000313" key="4">
    <source>
        <dbReference type="EMBL" id="GFH51179.1"/>
    </source>
</evidence>
<comment type="caution">
    <text evidence="4">The sequence shown here is derived from an EMBL/GenBank/DDBJ whole genome shotgun (WGS) entry which is preliminary data.</text>
</comment>
<reference evidence="4 5" key="1">
    <citation type="journal article" date="2021" name="Sci. Rep.">
        <title>The genome of the diatom Chaetoceros tenuissimus carries an ancient integrated fragment of an extant virus.</title>
        <authorList>
            <person name="Hongo Y."/>
            <person name="Kimura K."/>
            <person name="Takaki Y."/>
            <person name="Yoshida Y."/>
            <person name="Baba S."/>
            <person name="Kobayashi G."/>
            <person name="Nagasaki K."/>
            <person name="Hano T."/>
            <person name="Tomaru Y."/>
        </authorList>
    </citation>
    <scope>NUCLEOTIDE SEQUENCE [LARGE SCALE GENOMIC DNA]</scope>
    <source>
        <strain evidence="4 5">NIES-3715</strain>
    </source>
</reference>
<protein>
    <submittedName>
        <fullName evidence="4">Uncharacterized protein</fullName>
    </submittedName>
</protein>
<feature type="transmembrane region" description="Helical" evidence="2">
    <location>
        <begin position="473"/>
        <end position="493"/>
    </location>
</feature>